<reference evidence="8 9" key="1">
    <citation type="submission" date="2016-10" db="EMBL/GenBank/DDBJ databases">
        <authorList>
            <person name="de Groot N.N."/>
        </authorList>
    </citation>
    <scope>NUCLEOTIDE SEQUENCE [LARGE SCALE GENOMIC DNA]</scope>
    <source>
        <strain evidence="8 9">CGMCC 1.9157</strain>
    </source>
</reference>
<organism evidence="8 9">
    <name type="scientific">Cohaesibacter marisflavi</name>
    <dbReference type="NCBI Taxonomy" id="655353"/>
    <lineage>
        <taxon>Bacteria</taxon>
        <taxon>Pseudomonadati</taxon>
        <taxon>Pseudomonadota</taxon>
        <taxon>Alphaproteobacteria</taxon>
        <taxon>Hyphomicrobiales</taxon>
        <taxon>Cohaesibacteraceae</taxon>
    </lineage>
</organism>
<dbReference type="Proteomes" id="UP000199236">
    <property type="component" value="Unassembled WGS sequence"/>
</dbReference>
<feature type="domain" description="MoaB/Mog" evidence="7">
    <location>
        <begin position="196"/>
        <end position="334"/>
    </location>
</feature>
<keyword evidence="6 8" id="KW-0808">Transferase</keyword>
<evidence type="ECO:0000256" key="6">
    <source>
        <dbReference type="RuleBase" id="RU365090"/>
    </source>
</evidence>
<keyword evidence="6" id="KW-0460">Magnesium</keyword>
<dbReference type="PROSITE" id="PS01079">
    <property type="entry name" value="MOCF_BIOSYNTHESIS_2"/>
    <property type="match status" value="1"/>
</dbReference>
<comment type="function">
    <text evidence="1 6">Catalyzes the insertion of molybdate into adenylated molybdopterin with the concomitant release of AMP.</text>
</comment>
<dbReference type="SUPFAM" id="SSF53218">
    <property type="entry name" value="Molybdenum cofactor biosynthesis proteins"/>
    <property type="match status" value="1"/>
</dbReference>
<dbReference type="Gene3D" id="3.40.980.10">
    <property type="entry name" value="MoaB/Mog-like domain"/>
    <property type="match status" value="1"/>
</dbReference>
<dbReference type="InterPro" id="IPR001453">
    <property type="entry name" value="MoaB/Mog_dom"/>
</dbReference>
<dbReference type="InterPro" id="IPR036135">
    <property type="entry name" value="MoeA_linker/N_sf"/>
</dbReference>
<dbReference type="NCBIfam" id="NF045515">
    <property type="entry name" value="Glp_gephyrin"/>
    <property type="match status" value="1"/>
</dbReference>
<comment type="pathway">
    <text evidence="2 6">Cofactor biosynthesis; molybdopterin biosynthesis.</text>
</comment>
<dbReference type="Gene3D" id="3.90.105.10">
    <property type="entry name" value="Molybdopterin biosynthesis moea protein, domain 2"/>
    <property type="match status" value="1"/>
</dbReference>
<dbReference type="Pfam" id="PF00994">
    <property type="entry name" value="MoCF_biosynth"/>
    <property type="match status" value="1"/>
</dbReference>
<dbReference type="Gene3D" id="2.170.190.11">
    <property type="entry name" value="Molybdopterin biosynthesis moea protein, domain 3"/>
    <property type="match status" value="1"/>
</dbReference>
<name>A0A1I5MAX1_9HYPH</name>
<gene>
    <name evidence="8" type="ORF">SAMN04488056_12032</name>
</gene>
<dbReference type="RefSeq" id="WP_090075515.1">
    <property type="nucleotide sequence ID" value="NZ_FOVR01000020.1"/>
</dbReference>
<keyword evidence="6" id="KW-0500">Molybdenum</keyword>
<dbReference type="SUPFAM" id="SSF63867">
    <property type="entry name" value="MoeA C-terminal domain-like"/>
    <property type="match status" value="1"/>
</dbReference>
<evidence type="ECO:0000313" key="9">
    <source>
        <dbReference type="Proteomes" id="UP000199236"/>
    </source>
</evidence>
<dbReference type="STRING" id="655353.SAMN04488056_12032"/>
<keyword evidence="4 6" id="KW-0501">Molybdenum cofactor biosynthesis</keyword>
<dbReference type="InterPro" id="IPR008284">
    <property type="entry name" value="MoCF_biosynth_CS"/>
</dbReference>
<dbReference type="Pfam" id="PF03453">
    <property type="entry name" value="MoeA_N"/>
    <property type="match status" value="1"/>
</dbReference>
<proteinExistence type="inferred from homology"/>
<dbReference type="CDD" id="cd00887">
    <property type="entry name" value="MoeA"/>
    <property type="match status" value="1"/>
</dbReference>
<dbReference type="InterPro" id="IPR036425">
    <property type="entry name" value="MoaB/Mog-like_dom_sf"/>
</dbReference>
<dbReference type="SUPFAM" id="SSF63882">
    <property type="entry name" value="MoeA N-terminal region -like"/>
    <property type="match status" value="1"/>
</dbReference>
<evidence type="ECO:0000256" key="4">
    <source>
        <dbReference type="ARBA" id="ARBA00023150"/>
    </source>
</evidence>
<accession>A0A1I5MAX1</accession>
<evidence type="ECO:0000259" key="7">
    <source>
        <dbReference type="SMART" id="SM00852"/>
    </source>
</evidence>
<sequence>MPEVTQKACNCEVSDLQKGLMSVEEAVEVAKGLAKPLVTEQTISIRNACGRVLAKSLYADRSMPFFDNSAMDGYVLRVEDMLGDGPWTFPVLGTIAAGNIPRPVPAQAGAYRIFTGAPVPSGFDTVVMQENCVANGSMVSVRSRPSHGDNIRYRGEDIAQGELLLVAGTRLEPHHVGLLASNGILNVSVTRPVRIGILSTGDELRRNDKLDGPANIFDANAPMLMALCESSMTDVTDLGILPDNLALMTDKLCEISCLYDLIISTGAASLGARDLLREALGVANGEIVAHRVALKPGKPVFFGKLGASLYTGLPGNPLAVFVGFEIFVRAQIDILSGANPRRTTKVRAILRHPIKRKSGRTEFLPARIVGYDEGLPVIEILGHGSSGTLFPLAQADGMVVLSSEVGHTNAGDTFSWFPLSTTSKALGASFYDQ</sequence>
<dbReference type="InterPro" id="IPR005110">
    <property type="entry name" value="MoeA_linker/N"/>
</dbReference>
<dbReference type="SMART" id="SM00852">
    <property type="entry name" value="MoCF_biosynth"/>
    <property type="match status" value="1"/>
</dbReference>
<dbReference type="GO" id="GO:0061599">
    <property type="term" value="F:molybdopterin molybdotransferase activity"/>
    <property type="evidence" value="ECO:0007669"/>
    <property type="project" value="UniProtKB-UniRule"/>
</dbReference>
<evidence type="ECO:0000256" key="2">
    <source>
        <dbReference type="ARBA" id="ARBA00005046"/>
    </source>
</evidence>
<protein>
    <recommendedName>
        <fullName evidence="6">Molybdopterin molybdenumtransferase</fullName>
        <ecNumber evidence="6">2.10.1.1</ecNumber>
    </recommendedName>
</protein>
<dbReference type="InterPro" id="IPR036688">
    <property type="entry name" value="MoeA_C_domain_IV_sf"/>
</dbReference>
<dbReference type="GO" id="GO:0046872">
    <property type="term" value="F:metal ion binding"/>
    <property type="evidence" value="ECO:0007669"/>
    <property type="project" value="UniProtKB-UniRule"/>
</dbReference>
<evidence type="ECO:0000256" key="1">
    <source>
        <dbReference type="ARBA" id="ARBA00002901"/>
    </source>
</evidence>
<dbReference type="AlphaFoldDB" id="A0A1I5MAX1"/>
<keyword evidence="9" id="KW-1185">Reference proteome</keyword>
<comment type="catalytic activity">
    <reaction evidence="5">
        <text>adenylyl-molybdopterin + molybdate = Mo-molybdopterin + AMP + H(+)</text>
        <dbReference type="Rhea" id="RHEA:35047"/>
        <dbReference type="ChEBI" id="CHEBI:15378"/>
        <dbReference type="ChEBI" id="CHEBI:36264"/>
        <dbReference type="ChEBI" id="CHEBI:62727"/>
        <dbReference type="ChEBI" id="CHEBI:71302"/>
        <dbReference type="ChEBI" id="CHEBI:456215"/>
        <dbReference type="EC" id="2.10.1.1"/>
    </reaction>
</comment>
<evidence type="ECO:0000313" key="8">
    <source>
        <dbReference type="EMBL" id="SFP06633.1"/>
    </source>
</evidence>
<dbReference type="EMBL" id="FOVR01000020">
    <property type="protein sequence ID" value="SFP06633.1"/>
    <property type="molecule type" value="Genomic_DNA"/>
</dbReference>
<dbReference type="GO" id="GO:0006777">
    <property type="term" value="P:Mo-molybdopterin cofactor biosynthetic process"/>
    <property type="evidence" value="ECO:0007669"/>
    <property type="project" value="UniProtKB-UniRule"/>
</dbReference>
<dbReference type="EC" id="2.10.1.1" evidence="6"/>
<dbReference type="InterPro" id="IPR038987">
    <property type="entry name" value="MoeA-like"/>
</dbReference>
<keyword evidence="6" id="KW-0479">Metal-binding</keyword>
<comment type="similarity">
    <text evidence="3 6">Belongs to the MoeA family.</text>
</comment>
<dbReference type="Pfam" id="PF03454">
    <property type="entry name" value="MoeA_C"/>
    <property type="match status" value="1"/>
</dbReference>
<dbReference type="Gene3D" id="2.40.340.10">
    <property type="entry name" value="MoeA, C-terminal, domain IV"/>
    <property type="match status" value="1"/>
</dbReference>
<evidence type="ECO:0000256" key="3">
    <source>
        <dbReference type="ARBA" id="ARBA00010763"/>
    </source>
</evidence>
<dbReference type="OrthoDB" id="9804758at2"/>
<dbReference type="UniPathway" id="UPA00344"/>
<evidence type="ECO:0000256" key="5">
    <source>
        <dbReference type="ARBA" id="ARBA00047317"/>
    </source>
</evidence>
<comment type="cofactor">
    <cofactor evidence="6">
        <name>Mg(2+)</name>
        <dbReference type="ChEBI" id="CHEBI:18420"/>
    </cofactor>
</comment>
<dbReference type="GO" id="GO:0005829">
    <property type="term" value="C:cytosol"/>
    <property type="evidence" value="ECO:0007669"/>
    <property type="project" value="TreeGrafter"/>
</dbReference>
<dbReference type="PANTHER" id="PTHR10192:SF5">
    <property type="entry name" value="GEPHYRIN"/>
    <property type="match status" value="1"/>
</dbReference>
<dbReference type="InterPro" id="IPR005111">
    <property type="entry name" value="MoeA_C_domain_IV"/>
</dbReference>
<dbReference type="PANTHER" id="PTHR10192">
    <property type="entry name" value="MOLYBDOPTERIN BIOSYNTHESIS PROTEIN"/>
    <property type="match status" value="1"/>
</dbReference>